<dbReference type="KEGG" id="trs:Terro_1302"/>
<feature type="chain" id="PRO_5003684548" evidence="1">
    <location>
        <begin position="23"/>
        <end position="242"/>
    </location>
</feature>
<sequence>MVRSFCVALCLAAATAGVGSSAQTALRRPVPQVGKPMSIITEQKTVQTFAEGLQITRVTRDSFYRDSLGRVLTKSEHPLDGGRSLVTFMLQDLAANESLFWNIAPGAAKEYTQTTLATPTPFVASVPFQQPIDTRPLTKRDNLGEEYVGGFPCQAARMTTTYPIDTVGNDRPFAVVNETCMSREFGRSLKSSVDDPRNGKTTVTVLSISRGEPDPALFQPPADYVRRINVTTLTPAAVANAR</sequence>
<protein>
    <submittedName>
        <fullName evidence="2">Uncharacterized protein</fullName>
    </submittedName>
</protein>
<dbReference type="RefSeq" id="WP_014785180.1">
    <property type="nucleotide sequence ID" value="NC_018014.1"/>
</dbReference>
<evidence type="ECO:0000313" key="3">
    <source>
        <dbReference type="Proteomes" id="UP000006056"/>
    </source>
</evidence>
<dbReference type="STRING" id="926566.Terro_1302"/>
<dbReference type="EMBL" id="CP003379">
    <property type="protein sequence ID" value="AFL87611.1"/>
    <property type="molecule type" value="Genomic_DNA"/>
</dbReference>
<reference evidence="2 3" key="1">
    <citation type="submission" date="2012-06" db="EMBL/GenBank/DDBJ databases">
        <title>Complete genome of Terriglobus roseus DSM 18391.</title>
        <authorList>
            <consortium name="US DOE Joint Genome Institute (JGI-PGF)"/>
            <person name="Lucas S."/>
            <person name="Copeland A."/>
            <person name="Lapidus A."/>
            <person name="Glavina del Rio T."/>
            <person name="Dalin E."/>
            <person name="Tice H."/>
            <person name="Bruce D."/>
            <person name="Goodwin L."/>
            <person name="Pitluck S."/>
            <person name="Peters L."/>
            <person name="Mikhailova N."/>
            <person name="Munk A.C.C."/>
            <person name="Kyrpides N."/>
            <person name="Mavromatis K."/>
            <person name="Ivanova N."/>
            <person name="Brettin T."/>
            <person name="Detter J.C."/>
            <person name="Han C."/>
            <person name="Larimer F."/>
            <person name="Land M."/>
            <person name="Hauser L."/>
            <person name="Markowitz V."/>
            <person name="Cheng J.-F."/>
            <person name="Hugenholtz P."/>
            <person name="Woyke T."/>
            <person name="Wu D."/>
            <person name="Brambilla E."/>
            <person name="Klenk H.-P."/>
            <person name="Eisen J.A."/>
        </authorList>
    </citation>
    <scope>NUCLEOTIDE SEQUENCE [LARGE SCALE GENOMIC DNA]</scope>
    <source>
        <strain evidence="3">DSM 18391 / NRRL B-41598 / KBS 63</strain>
    </source>
</reference>
<name>I3ZEE3_TERRK</name>
<dbReference type="HOGENOM" id="CLU_1110183_0_0_0"/>
<keyword evidence="1" id="KW-0732">Signal</keyword>
<dbReference type="AlphaFoldDB" id="I3ZEE3"/>
<dbReference type="OrthoDB" id="128756at2"/>
<feature type="signal peptide" evidence="1">
    <location>
        <begin position="1"/>
        <end position="22"/>
    </location>
</feature>
<keyword evidence="3" id="KW-1185">Reference proteome</keyword>
<proteinExistence type="predicted"/>
<dbReference type="eggNOG" id="ENOG502ZFYF">
    <property type="taxonomic scope" value="Bacteria"/>
</dbReference>
<dbReference type="Proteomes" id="UP000006056">
    <property type="component" value="Chromosome"/>
</dbReference>
<accession>I3ZEE3</accession>
<evidence type="ECO:0000313" key="2">
    <source>
        <dbReference type="EMBL" id="AFL87611.1"/>
    </source>
</evidence>
<gene>
    <name evidence="2" type="ordered locus">Terro_1302</name>
</gene>
<evidence type="ECO:0000256" key="1">
    <source>
        <dbReference type="SAM" id="SignalP"/>
    </source>
</evidence>
<organism evidence="2 3">
    <name type="scientific">Terriglobus roseus (strain DSM 18391 / NRRL B-41598 / KBS 63)</name>
    <dbReference type="NCBI Taxonomy" id="926566"/>
    <lineage>
        <taxon>Bacteria</taxon>
        <taxon>Pseudomonadati</taxon>
        <taxon>Acidobacteriota</taxon>
        <taxon>Terriglobia</taxon>
        <taxon>Terriglobales</taxon>
        <taxon>Acidobacteriaceae</taxon>
        <taxon>Terriglobus</taxon>
    </lineage>
</organism>